<dbReference type="EMBL" id="JAKZEL010000001">
    <property type="protein sequence ID" value="KAI4548170.1"/>
    <property type="molecule type" value="Genomic_DNA"/>
</dbReference>
<accession>A0AAD4YEM2</accession>
<proteinExistence type="predicted"/>
<dbReference type="Proteomes" id="UP001214576">
    <property type="component" value="Unassembled WGS sequence"/>
</dbReference>
<gene>
    <name evidence="1" type="ORF">MG293_000500</name>
</gene>
<name>A0AAD4YEM2_OVIAM</name>
<dbReference type="AlphaFoldDB" id="A0AAD4YEM2"/>
<reference evidence="1" key="1">
    <citation type="submission" date="2022-03" db="EMBL/GenBank/DDBJ databases">
        <title>Genomic analyses of argali, domestic sheep and their hybrids provide insights into chromosomal evolution, heterosis and genetic basis of agronomic traits.</title>
        <authorList>
            <person name="Li M."/>
        </authorList>
    </citation>
    <scope>NUCLEOTIDE SEQUENCE</scope>
    <source>
        <strain evidence="1">CAU-MHL-2022a</strain>
        <tissue evidence="1">Skin</tissue>
    </source>
</reference>
<protein>
    <submittedName>
        <fullName evidence="1">Uncharacterized protein</fullName>
    </submittedName>
</protein>
<organism evidence="1 2">
    <name type="scientific">Ovis ammon polii</name>
    <dbReference type="NCBI Taxonomy" id="230172"/>
    <lineage>
        <taxon>Eukaryota</taxon>
        <taxon>Metazoa</taxon>
        <taxon>Chordata</taxon>
        <taxon>Craniata</taxon>
        <taxon>Vertebrata</taxon>
        <taxon>Euteleostomi</taxon>
        <taxon>Mammalia</taxon>
        <taxon>Eutheria</taxon>
        <taxon>Laurasiatheria</taxon>
        <taxon>Artiodactyla</taxon>
        <taxon>Ruminantia</taxon>
        <taxon>Pecora</taxon>
        <taxon>Bovidae</taxon>
        <taxon>Caprinae</taxon>
        <taxon>Ovis</taxon>
    </lineage>
</organism>
<sequence>MSLIPINIWASHCSVSEYQEVLVAETMRNARDKNNYLNQYKLRCERIKEVQDRKLKSTEDSLDSIFTKQPSDEYLDPQKSVQLLQSYLTLCDPMDHSPPSSPAIGILQARKLERAAVPFSRRSFQPRDQTCISYVSCIGSLSHSSMEGLGANVTLPFPSVDCAKE</sequence>
<keyword evidence="2" id="KW-1185">Reference proteome</keyword>
<evidence type="ECO:0000313" key="1">
    <source>
        <dbReference type="EMBL" id="KAI4548170.1"/>
    </source>
</evidence>
<evidence type="ECO:0000313" key="2">
    <source>
        <dbReference type="Proteomes" id="UP001214576"/>
    </source>
</evidence>
<comment type="caution">
    <text evidence="1">The sequence shown here is derived from an EMBL/GenBank/DDBJ whole genome shotgun (WGS) entry which is preliminary data.</text>
</comment>